<dbReference type="EMBL" id="VISO01000002">
    <property type="protein sequence ID" value="TVZ74468.1"/>
    <property type="molecule type" value="Genomic_DNA"/>
</dbReference>
<dbReference type="AlphaFoldDB" id="A0A559TIN5"/>
<proteinExistence type="predicted"/>
<gene>
    <name evidence="1" type="ORF">BCL32_2854</name>
</gene>
<sequence length="66" mass="7777">MSRCDMTAWTSHPCALDTYGGGLSDYFIQRLRDKVMQHFGFWAHRQLCRDLAGRERALHDFMSERP</sequence>
<accession>A0A559TIN5</accession>
<protein>
    <submittedName>
        <fullName evidence="1">Uncharacterized protein</fullName>
    </submittedName>
</protein>
<organism evidence="1 2">
    <name type="scientific">Rhizobium mongolense USDA 1844</name>
    <dbReference type="NCBI Taxonomy" id="1079460"/>
    <lineage>
        <taxon>Bacteria</taxon>
        <taxon>Pseudomonadati</taxon>
        <taxon>Pseudomonadota</taxon>
        <taxon>Alphaproteobacteria</taxon>
        <taxon>Hyphomicrobiales</taxon>
        <taxon>Rhizobiaceae</taxon>
        <taxon>Rhizobium/Agrobacterium group</taxon>
        <taxon>Rhizobium</taxon>
    </lineage>
</organism>
<dbReference type="RefSeq" id="WP_022714033.1">
    <property type="nucleotide sequence ID" value="NZ_ATTQ01000003.1"/>
</dbReference>
<evidence type="ECO:0000313" key="2">
    <source>
        <dbReference type="Proteomes" id="UP000319824"/>
    </source>
</evidence>
<reference evidence="1 2" key="1">
    <citation type="submission" date="2019-06" db="EMBL/GenBank/DDBJ databases">
        <title>Pac Bio to generate improved reference genome sequences for organisms with transposon mutant libraries (support for FEBA project).</title>
        <authorList>
            <person name="Blow M."/>
        </authorList>
    </citation>
    <scope>NUCLEOTIDE SEQUENCE [LARGE SCALE GENOMIC DNA]</scope>
    <source>
        <strain evidence="1 2">USDA 1844</strain>
    </source>
</reference>
<name>A0A559TIN5_9HYPH</name>
<evidence type="ECO:0000313" key="1">
    <source>
        <dbReference type="EMBL" id="TVZ74468.1"/>
    </source>
</evidence>
<comment type="caution">
    <text evidence="1">The sequence shown here is derived from an EMBL/GenBank/DDBJ whole genome shotgun (WGS) entry which is preliminary data.</text>
</comment>
<dbReference type="Proteomes" id="UP000319824">
    <property type="component" value="Unassembled WGS sequence"/>
</dbReference>